<evidence type="ECO:0000313" key="6">
    <source>
        <dbReference type="EMBL" id="PHT82888.1"/>
    </source>
</evidence>
<evidence type="ECO:0000256" key="1">
    <source>
        <dbReference type="ARBA" id="ARBA00022679"/>
    </source>
</evidence>
<reference evidence="6 7" key="2">
    <citation type="journal article" date="2017" name="Genome Biol.">
        <title>New reference genome sequences of hot pepper reveal the massive evolution of plant disease-resistance genes by retroduplication.</title>
        <authorList>
            <person name="Kim S."/>
            <person name="Park J."/>
            <person name="Yeom S.I."/>
            <person name="Kim Y.M."/>
            <person name="Seo E."/>
            <person name="Kim K.T."/>
            <person name="Kim M.S."/>
            <person name="Lee J.M."/>
            <person name="Cheong K."/>
            <person name="Shin H.S."/>
            <person name="Kim S.B."/>
            <person name="Han K."/>
            <person name="Lee J."/>
            <person name="Park M."/>
            <person name="Lee H.A."/>
            <person name="Lee H.Y."/>
            <person name="Lee Y."/>
            <person name="Oh S."/>
            <person name="Lee J.H."/>
            <person name="Choi E."/>
            <person name="Choi E."/>
            <person name="Lee S.E."/>
            <person name="Jeon J."/>
            <person name="Kim H."/>
            <person name="Choi G."/>
            <person name="Song H."/>
            <person name="Lee J."/>
            <person name="Lee S.C."/>
            <person name="Kwon J.K."/>
            <person name="Lee H.Y."/>
            <person name="Koo N."/>
            <person name="Hong Y."/>
            <person name="Kim R.W."/>
            <person name="Kang W.H."/>
            <person name="Huh J.H."/>
            <person name="Kang B.C."/>
            <person name="Yang T.J."/>
            <person name="Lee Y.H."/>
            <person name="Bennetzen J.L."/>
            <person name="Choi D."/>
        </authorList>
    </citation>
    <scope>NUCLEOTIDE SEQUENCE [LARGE SCALE GENOMIC DNA]</scope>
    <source>
        <strain evidence="7">cv. CM334</strain>
    </source>
</reference>
<evidence type="ECO:0000256" key="2">
    <source>
        <dbReference type="ARBA" id="ARBA00022741"/>
    </source>
</evidence>
<dbReference type="SUPFAM" id="SSF56112">
    <property type="entry name" value="Protein kinase-like (PK-like)"/>
    <property type="match status" value="1"/>
</dbReference>
<evidence type="ECO:0000256" key="3">
    <source>
        <dbReference type="ARBA" id="ARBA00022777"/>
    </source>
</evidence>
<dbReference type="GO" id="GO:0005524">
    <property type="term" value="F:ATP binding"/>
    <property type="evidence" value="ECO:0007669"/>
    <property type="project" value="UniProtKB-KW"/>
</dbReference>
<sequence length="96" mass="10838">MAATLPVTPRLPFKQETIHGDIKPANIILDADLNPKIYDFGFVRLYHKQKSEGTMSYTAPEVEDRSLEASADVYSFGVVMLILVSGRKNQDPEVRW</sequence>
<keyword evidence="4" id="KW-0067">ATP-binding</keyword>
<dbReference type="Proteomes" id="UP000222542">
    <property type="component" value="Unassembled WGS sequence"/>
</dbReference>
<keyword evidence="1" id="KW-0808">Transferase</keyword>
<dbReference type="InterPro" id="IPR052059">
    <property type="entry name" value="CR_Ser/Thr_kinase"/>
</dbReference>
<name>A0A2G2ZLK7_CAPAN</name>
<gene>
    <name evidence="6" type="ORF">T459_11331</name>
</gene>
<keyword evidence="2" id="KW-0547">Nucleotide-binding</keyword>
<feature type="domain" description="Protein kinase" evidence="5">
    <location>
        <begin position="1"/>
        <end position="96"/>
    </location>
</feature>
<dbReference type="InterPro" id="IPR000719">
    <property type="entry name" value="Prot_kinase_dom"/>
</dbReference>
<keyword evidence="7" id="KW-1185">Reference proteome</keyword>
<organism evidence="6 7">
    <name type="scientific">Capsicum annuum</name>
    <name type="common">Capsicum pepper</name>
    <dbReference type="NCBI Taxonomy" id="4072"/>
    <lineage>
        <taxon>Eukaryota</taxon>
        <taxon>Viridiplantae</taxon>
        <taxon>Streptophyta</taxon>
        <taxon>Embryophyta</taxon>
        <taxon>Tracheophyta</taxon>
        <taxon>Spermatophyta</taxon>
        <taxon>Magnoliopsida</taxon>
        <taxon>eudicotyledons</taxon>
        <taxon>Gunneridae</taxon>
        <taxon>Pentapetalae</taxon>
        <taxon>asterids</taxon>
        <taxon>lamiids</taxon>
        <taxon>Solanales</taxon>
        <taxon>Solanaceae</taxon>
        <taxon>Solanoideae</taxon>
        <taxon>Capsiceae</taxon>
        <taxon>Capsicum</taxon>
    </lineage>
</organism>
<dbReference type="AlphaFoldDB" id="A0A2G2ZLK7"/>
<dbReference type="GO" id="GO:0004672">
    <property type="term" value="F:protein kinase activity"/>
    <property type="evidence" value="ECO:0007669"/>
    <property type="project" value="InterPro"/>
</dbReference>
<protein>
    <recommendedName>
        <fullName evidence="5">Protein kinase domain-containing protein</fullName>
    </recommendedName>
</protein>
<dbReference type="Gramene" id="PHT82888">
    <property type="protein sequence ID" value="PHT82888"/>
    <property type="gene ID" value="T459_11331"/>
</dbReference>
<dbReference type="PROSITE" id="PS50011">
    <property type="entry name" value="PROTEIN_KINASE_DOM"/>
    <property type="match status" value="1"/>
</dbReference>
<comment type="caution">
    <text evidence="6">The sequence shown here is derived from an EMBL/GenBank/DDBJ whole genome shotgun (WGS) entry which is preliminary data.</text>
</comment>
<dbReference type="InterPro" id="IPR011009">
    <property type="entry name" value="Kinase-like_dom_sf"/>
</dbReference>
<accession>A0A2G2ZLK7</accession>
<dbReference type="PANTHER" id="PTHR47973">
    <property type="entry name" value="CYSTEINE-RICH RECEPTOR-LIKE PROTEIN KINASE 3"/>
    <property type="match status" value="1"/>
</dbReference>
<proteinExistence type="predicted"/>
<dbReference type="Pfam" id="PF00069">
    <property type="entry name" value="Pkinase"/>
    <property type="match status" value="1"/>
</dbReference>
<keyword evidence="3" id="KW-0418">Kinase</keyword>
<dbReference type="EMBL" id="AYRZ02000004">
    <property type="protein sequence ID" value="PHT82888.1"/>
    <property type="molecule type" value="Genomic_DNA"/>
</dbReference>
<evidence type="ECO:0000313" key="7">
    <source>
        <dbReference type="Proteomes" id="UP000222542"/>
    </source>
</evidence>
<evidence type="ECO:0000256" key="4">
    <source>
        <dbReference type="ARBA" id="ARBA00022840"/>
    </source>
</evidence>
<reference evidence="6 7" key="1">
    <citation type="journal article" date="2014" name="Nat. Genet.">
        <title>Genome sequence of the hot pepper provides insights into the evolution of pungency in Capsicum species.</title>
        <authorList>
            <person name="Kim S."/>
            <person name="Park M."/>
            <person name="Yeom S.I."/>
            <person name="Kim Y.M."/>
            <person name="Lee J.M."/>
            <person name="Lee H.A."/>
            <person name="Seo E."/>
            <person name="Choi J."/>
            <person name="Cheong K."/>
            <person name="Kim K.T."/>
            <person name="Jung K."/>
            <person name="Lee G.W."/>
            <person name="Oh S.K."/>
            <person name="Bae C."/>
            <person name="Kim S.B."/>
            <person name="Lee H.Y."/>
            <person name="Kim S.Y."/>
            <person name="Kim M.S."/>
            <person name="Kang B.C."/>
            <person name="Jo Y.D."/>
            <person name="Yang H.B."/>
            <person name="Jeong H.J."/>
            <person name="Kang W.H."/>
            <person name="Kwon J.K."/>
            <person name="Shin C."/>
            <person name="Lim J.Y."/>
            <person name="Park J.H."/>
            <person name="Huh J.H."/>
            <person name="Kim J.S."/>
            <person name="Kim B.D."/>
            <person name="Cohen O."/>
            <person name="Paran I."/>
            <person name="Suh M.C."/>
            <person name="Lee S.B."/>
            <person name="Kim Y.K."/>
            <person name="Shin Y."/>
            <person name="Noh S.J."/>
            <person name="Park J."/>
            <person name="Seo Y.S."/>
            <person name="Kwon S.Y."/>
            <person name="Kim H.A."/>
            <person name="Park J.M."/>
            <person name="Kim H.J."/>
            <person name="Choi S.B."/>
            <person name="Bosland P.W."/>
            <person name="Reeves G."/>
            <person name="Jo S.H."/>
            <person name="Lee B.W."/>
            <person name="Cho H.T."/>
            <person name="Choi H.S."/>
            <person name="Lee M.S."/>
            <person name="Yu Y."/>
            <person name="Do Choi Y."/>
            <person name="Park B.S."/>
            <person name="van Deynze A."/>
            <person name="Ashrafi H."/>
            <person name="Hill T."/>
            <person name="Kim W.T."/>
            <person name="Pai H.S."/>
            <person name="Ahn H.K."/>
            <person name="Yeam I."/>
            <person name="Giovannoni J.J."/>
            <person name="Rose J.K."/>
            <person name="Sorensen I."/>
            <person name="Lee S.J."/>
            <person name="Kim R.W."/>
            <person name="Choi I.Y."/>
            <person name="Choi B.S."/>
            <person name="Lim J.S."/>
            <person name="Lee Y.H."/>
            <person name="Choi D."/>
        </authorList>
    </citation>
    <scope>NUCLEOTIDE SEQUENCE [LARGE SCALE GENOMIC DNA]</scope>
    <source>
        <strain evidence="7">cv. CM334</strain>
    </source>
</reference>
<dbReference type="Gene3D" id="1.10.510.10">
    <property type="entry name" value="Transferase(Phosphotransferase) domain 1"/>
    <property type="match status" value="1"/>
</dbReference>
<evidence type="ECO:0000259" key="5">
    <source>
        <dbReference type="PROSITE" id="PS50011"/>
    </source>
</evidence>